<dbReference type="Pfam" id="PF13456">
    <property type="entry name" value="RVT_3"/>
    <property type="match status" value="1"/>
</dbReference>
<dbReference type="Gene3D" id="3.30.420.10">
    <property type="entry name" value="Ribonuclease H-like superfamily/Ribonuclease H"/>
    <property type="match status" value="1"/>
</dbReference>
<feature type="domain" description="RNase H type-1" evidence="1">
    <location>
        <begin position="1"/>
        <end position="127"/>
    </location>
</feature>
<proteinExistence type="predicted"/>
<sequence length="127" mass="13630">MNVDGAMLKNGRGGGIGGILRDSGGRTLMTFSEPTGPGPPILAELLAIRFGLALFNALYPGNNQRLILECDCQTAVNWISSPAGCSPILKDIVLEIVRLCRIGERKFRIIPRAINIEVDRLAKDGIG</sequence>
<dbReference type="InterPro" id="IPR002156">
    <property type="entry name" value="RNaseH_domain"/>
</dbReference>
<dbReference type="PANTHER" id="PTHR47723:SF19">
    <property type="entry name" value="POLYNUCLEOTIDYL TRANSFERASE, RIBONUCLEASE H-LIKE SUPERFAMILY PROTEIN"/>
    <property type="match status" value="1"/>
</dbReference>
<name>A0A9W7JJV0_HIBTR</name>
<dbReference type="CDD" id="cd06222">
    <property type="entry name" value="RNase_H_like"/>
    <property type="match status" value="1"/>
</dbReference>
<evidence type="ECO:0000313" key="2">
    <source>
        <dbReference type="EMBL" id="GMJ15991.1"/>
    </source>
</evidence>
<dbReference type="SUPFAM" id="SSF53098">
    <property type="entry name" value="Ribonuclease H-like"/>
    <property type="match status" value="1"/>
</dbReference>
<evidence type="ECO:0000313" key="3">
    <source>
        <dbReference type="Proteomes" id="UP001165190"/>
    </source>
</evidence>
<dbReference type="InterPro" id="IPR012337">
    <property type="entry name" value="RNaseH-like_sf"/>
</dbReference>
<reference evidence="2" key="1">
    <citation type="submission" date="2023-05" db="EMBL/GenBank/DDBJ databases">
        <title>Genome and transcriptome analyses reveal genes involved in the formation of fine ridges on petal epidermal cells in Hibiscus trionum.</title>
        <authorList>
            <person name="Koshimizu S."/>
            <person name="Masuda S."/>
            <person name="Ishii T."/>
            <person name="Shirasu K."/>
            <person name="Hoshino A."/>
            <person name="Arita M."/>
        </authorList>
    </citation>
    <scope>NUCLEOTIDE SEQUENCE</scope>
    <source>
        <strain evidence="2">Hamamatsu line</strain>
    </source>
</reference>
<dbReference type="GO" id="GO:0004523">
    <property type="term" value="F:RNA-DNA hybrid ribonuclease activity"/>
    <property type="evidence" value="ECO:0007669"/>
    <property type="project" value="InterPro"/>
</dbReference>
<dbReference type="InterPro" id="IPR044730">
    <property type="entry name" value="RNase_H-like_dom_plant"/>
</dbReference>
<dbReference type="OrthoDB" id="1000885at2759"/>
<keyword evidence="3" id="KW-1185">Reference proteome</keyword>
<evidence type="ECO:0000259" key="1">
    <source>
        <dbReference type="PROSITE" id="PS50879"/>
    </source>
</evidence>
<dbReference type="EMBL" id="BSYR01000097">
    <property type="protein sequence ID" value="GMJ15991.1"/>
    <property type="molecule type" value="Genomic_DNA"/>
</dbReference>
<comment type="caution">
    <text evidence="2">The sequence shown here is derived from an EMBL/GenBank/DDBJ whole genome shotgun (WGS) entry which is preliminary data.</text>
</comment>
<protein>
    <recommendedName>
        <fullName evidence="1">RNase H type-1 domain-containing protein</fullName>
    </recommendedName>
</protein>
<dbReference type="InterPro" id="IPR053151">
    <property type="entry name" value="RNase_H-like"/>
</dbReference>
<dbReference type="Proteomes" id="UP001165190">
    <property type="component" value="Unassembled WGS sequence"/>
</dbReference>
<organism evidence="2 3">
    <name type="scientific">Hibiscus trionum</name>
    <name type="common">Flower of an hour</name>
    <dbReference type="NCBI Taxonomy" id="183268"/>
    <lineage>
        <taxon>Eukaryota</taxon>
        <taxon>Viridiplantae</taxon>
        <taxon>Streptophyta</taxon>
        <taxon>Embryophyta</taxon>
        <taxon>Tracheophyta</taxon>
        <taxon>Spermatophyta</taxon>
        <taxon>Magnoliopsida</taxon>
        <taxon>eudicotyledons</taxon>
        <taxon>Gunneridae</taxon>
        <taxon>Pentapetalae</taxon>
        <taxon>rosids</taxon>
        <taxon>malvids</taxon>
        <taxon>Malvales</taxon>
        <taxon>Malvaceae</taxon>
        <taxon>Malvoideae</taxon>
        <taxon>Hibiscus</taxon>
    </lineage>
</organism>
<dbReference type="GO" id="GO:0003676">
    <property type="term" value="F:nucleic acid binding"/>
    <property type="evidence" value="ECO:0007669"/>
    <property type="project" value="InterPro"/>
</dbReference>
<dbReference type="PROSITE" id="PS50879">
    <property type="entry name" value="RNASE_H_1"/>
    <property type="match status" value="1"/>
</dbReference>
<dbReference type="InterPro" id="IPR036397">
    <property type="entry name" value="RNaseH_sf"/>
</dbReference>
<gene>
    <name evidence="2" type="ORF">HRI_005268300</name>
</gene>
<accession>A0A9W7JJV0</accession>
<dbReference type="AlphaFoldDB" id="A0A9W7JJV0"/>
<dbReference type="PANTHER" id="PTHR47723">
    <property type="entry name" value="OS05G0353850 PROTEIN"/>
    <property type="match status" value="1"/>
</dbReference>